<proteinExistence type="predicted"/>
<keyword evidence="3" id="KW-1185">Reference proteome</keyword>
<organism evidence="2 3">
    <name type="scientific">Rhynchosporium graminicola</name>
    <dbReference type="NCBI Taxonomy" id="2792576"/>
    <lineage>
        <taxon>Eukaryota</taxon>
        <taxon>Fungi</taxon>
        <taxon>Dikarya</taxon>
        <taxon>Ascomycota</taxon>
        <taxon>Pezizomycotina</taxon>
        <taxon>Leotiomycetes</taxon>
        <taxon>Helotiales</taxon>
        <taxon>Ploettnerulaceae</taxon>
        <taxon>Rhynchosporium</taxon>
    </lineage>
</organism>
<dbReference type="InterPro" id="IPR012337">
    <property type="entry name" value="RNaseH-like_sf"/>
</dbReference>
<comment type="caution">
    <text evidence="2">The sequence shown here is derived from an EMBL/GenBank/DDBJ whole genome shotgun (WGS) entry which is preliminary data.</text>
</comment>
<evidence type="ECO:0000313" key="2">
    <source>
        <dbReference type="EMBL" id="CZT05769.1"/>
    </source>
</evidence>
<dbReference type="PANTHER" id="PTHR43040:SF1">
    <property type="entry name" value="RIBONUCLEASE D"/>
    <property type="match status" value="1"/>
</dbReference>
<dbReference type="InterPro" id="IPR036397">
    <property type="entry name" value="RNaseH_sf"/>
</dbReference>
<dbReference type="GO" id="GO:0008408">
    <property type="term" value="F:3'-5' exonuclease activity"/>
    <property type="evidence" value="ECO:0007669"/>
    <property type="project" value="InterPro"/>
</dbReference>
<dbReference type="Pfam" id="PF01612">
    <property type="entry name" value="DNA_pol_A_exo1"/>
    <property type="match status" value="1"/>
</dbReference>
<name>A0A1E1L5I0_9HELO</name>
<dbReference type="InterPro" id="IPR002562">
    <property type="entry name" value="3'-5'_exonuclease_dom"/>
</dbReference>
<sequence length="407" mass="44865">MVPPTFVPNQNILTQPNSFVNWQMDTAISFCSLNQHTQFPPQASWAPFQDKTPHFGSPASNFRFIDPNIAYSNAVGRAISRADPVSVKGSYQPLLLQSDGNSHGFVKISDYWPTGQYQHIRSYSGYESAVSMLDPQDFAFQMIARLPRATYQLPVPCLPSMGWKIPPYIDRGVDMVLAPLRSVKTGIAEIFMDEESGPHHGRNGRLSTIQISFASASGLTYVLDVITLGATLFAHVAPNGKSLKSIFEDPNIIKVFFDVRADVAALDGQFQIKLAGGIDLQIMELGTRGSESKTHLLGLNTCVKNHLRLCTKEKAIWSSANAGGGIFLAGDYTKWEVRPLPEPLLEYAANDTVYMGHLYSFYLSILKGDPAMMEVVLVESTRRIAESQVEGFEGTKGVSPDVFVMMD</sequence>
<reference evidence="3" key="1">
    <citation type="submission" date="2016-03" db="EMBL/GenBank/DDBJ databases">
        <authorList>
            <person name="Ploux O."/>
        </authorList>
    </citation>
    <scope>NUCLEOTIDE SEQUENCE [LARGE SCALE GENOMIC DNA]</scope>
    <source>
        <strain evidence="3">UK7</strain>
    </source>
</reference>
<accession>A0A1E1L5I0</accession>
<dbReference type="SUPFAM" id="SSF53098">
    <property type="entry name" value="Ribonuclease H-like"/>
    <property type="match status" value="1"/>
</dbReference>
<gene>
    <name evidence="2" type="ORF">RCO7_03925</name>
</gene>
<dbReference type="GO" id="GO:0006139">
    <property type="term" value="P:nucleobase-containing compound metabolic process"/>
    <property type="evidence" value="ECO:0007669"/>
    <property type="project" value="InterPro"/>
</dbReference>
<dbReference type="Proteomes" id="UP000178129">
    <property type="component" value="Unassembled WGS sequence"/>
</dbReference>
<dbReference type="AlphaFoldDB" id="A0A1E1L5I0"/>
<evidence type="ECO:0000259" key="1">
    <source>
        <dbReference type="Pfam" id="PF01612"/>
    </source>
</evidence>
<feature type="domain" description="3'-5' exonuclease" evidence="1">
    <location>
        <begin position="192"/>
        <end position="360"/>
    </location>
</feature>
<evidence type="ECO:0000313" key="3">
    <source>
        <dbReference type="Proteomes" id="UP000178129"/>
    </source>
</evidence>
<dbReference type="PANTHER" id="PTHR43040">
    <property type="entry name" value="RIBONUCLEASE D"/>
    <property type="match status" value="1"/>
</dbReference>
<dbReference type="InParanoid" id="A0A1E1L5I0"/>
<protein>
    <recommendedName>
        <fullName evidence="1">3'-5' exonuclease domain-containing protein</fullName>
    </recommendedName>
</protein>
<dbReference type="Gene3D" id="3.30.420.10">
    <property type="entry name" value="Ribonuclease H-like superfamily/Ribonuclease H"/>
    <property type="match status" value="1"/>
</dbReference>
<dbReference type="EMBL" id="FJUW01000036">
    <property type="protein sequence ID" value="CZT05769.1"/>
    <property type="molecule type" value="Genomic_DNA"/>
</dbReference>
<dbReference type="GO" id="GO:0003676">
    <property type="term" value="F:nucleic acid binding"/>
    <property type="evidence" value="ECO:0007669"/>
    <property type="project" value="InterPro"/>
</dbReference>